<dbReference type="OrthoDB" id="9813147at2"/>
<evidence type="ECO:0000259" key="1">
    <source>
        <dbReference type="Pfam" id="PF01078"/>
    </source>
</evidence>
<gene>
    <name evidence="2" type="ORF">cpu_25560</name>
</gene>
<dbReference type="AlphaFoldDB" id="A0A1L8CYM9"/>
<feature type="domain" description="Magnesium chelatase ChlI-like catalytic" evidence="1">
    <location>
        <begin position="83"/>
        <end position="110"/>
    </location>
</feature>
<dbReference type="Pfam" id="PF01078">
    <property type="entry name" value="Mg_chelatase"/>
    <property type="match status" value="1"/>
</dbReference>
<comment type="caution">
    <text evidence="2">The sequence shown here is derived from an EMBL/GenBank/DDBJ whole genome shotgun (WGS) entry which is preliminary data.</text>
</comment>
<proteinExistence type="predicted"/>
<reference evidence="3" key="1">
    <citation type="submission" date="2016-12" db="EMBL/GenBank/DDBJ databases">
        <title>Draft Genome Sequences od Carboxydothermus pertinax and islandicus, Hydrogenogenic Carboxydotrophic Bacteria.</title>
        <authorList>
            <person name="Fukuyama Y."/>
            <person name="Ohmae K."/>
            <person name="Yoneda Y."/>
            <person name="Yoshida T."/>
            <person name="Sako Y."/>
        </authorList>
    </citation>
    <scope>NUCLEOTIDE SEQUENCE [LARGE SCALE GENOMIC DNA]</scope>
    <source>
        <strain evidence="3">Ug1</strain>
    </source>
</reference>
<organism evidence="2 3">
    <name type="scientific">Carboxydothermus pertinax</name>
    <dbReference type="NCBI Taxonomy" id="870242"/>
    <lineage>
        <taxon>Bacteria</taxon>
        <taxon>Bacillati</taxon>
        <taxon>Bacillota</taxon>
        <taxon>Clostridia</taxon>
        <taxon>Thermoanaerobacterales</taxon>
        <taxon>Thermoanaerobacteraceae</taxon>
        <taxon>Carboxydothermus</taxon>
    </lineage>
</organism>
<dbReference type="STRING" id="870242.cpu_25560"/>
<dbReference type="SUPFAM" id="SSF54211">
    <property type="entry name" value="Ribosomal protein S5 domain 2-like"/>
    <property type="match status" value="1"/>
</dbReference>
<dbReference type="Proteomes" id="UP000187485">
    <property type="component" value="Unassembled WGS sequence"/>
</dbReference>
<dbReference type="InterPro" id="IPR000523">
    <property type="entry name" value="Mg_chelatse_chII-like_cat_dom"/>
</dbReference>
<dbReference type="InterPro" id="IPR020568">
    <property type="entry name" value="Ribosomal_Su5_D2-typ_SF"/>
</dbReference>
<evidence type="ECO:0000313" key="3">
    <source>
        <dbReference type="Proteomes" id="UP000187485"/>
    </source>
</evidence>
<accession>A0A1L8CYM9</accession>
<dbReference type="GO" id="GO:0005524">
    <property type="term" value="F:ATP binding"/>
    <property type="evidence" value="ECO:0007669"/>
    <property type="project" value="InterPro"/>
</dbReference>
<sequence length="110" mass="11802">MEGQVREVDGVLPSVLAVRGSVLKAVVPYNNRTEGALVSGVEVYGAKSLREIVAFLSGEEELKPEKPLDISEILREKPDEELDFADVAGQAVAKRALEIAAAGNHNCLML</sequence>
<protein>
    <recommendedName>
        <fullName evidence="1">Magnesium chelatase ChlI-like catalytic domain-containing protein</fullName>
    </recommendedName>
</protein>
<dbReference type="EMBL" id="BDJK01000095">
    <property type="protein sequence ID" value="GAV24046.1"/>
    <property type="molecule type" value="Genomic_DNA"/>
</dbReference>
<evidence type="ECO:0000313" key="2">
    <source>
        <dbReference type="EMBL" id="GAV24046.1"/>
    </source>
</evidence>
<name>A0A1L8CYM9_9THEO</name>
<keyword evidence="3" id="KW-1185">Reference proteome</keyword>